<dbReference type="EMBL" id="ABID01000003">
    <property type="protein sequence ID" value="EDQ04903.1"/>
    <property type="molecule type" value="Genomic_DNA"/>
</dbReference>
<reference evidence="1 2" key="1">
    <citation type="submission" date="2007-11" db="EMBL/GenBank/DDBJ databases">
        <authorList>
            <person name="Wagner-Dobler I."/>
            <person name="Ferriera S."/>
            <person name="Johnson J."/>
            <person name="Kravitz S."/>
            <person name="Beeson K."/>
            <person name="Sutton G."/>
            <person name="Rogers Y.-H."/>
            <person name="Friedman R."/>
            <person name="Frazier M."/>
            <person name="Venter J.C."/>
        </authorList>
    </citation>
    <scope>NUCLEOTIDE SEQUENCE [LARGE SCALE GENOMIC DNA]</scope>
    <source>
        <strain evidence="1 2">HEL-45</strain>
    </source>
</reference>
<gene>
    <name evidence="1" type="ORF">OIHEL45_14420</name>
</gene>
<accession>A0ABM9X5X6</accession>
<comment type="caution">
    <text evidence="1">The sequence shown here is derived from an EMBL/GenBank/DDBJ whole genome shotgun (WGS) entry which is preliminary data.</text>
</comment>
<proteinExistence type="predicted"/>
<sequence>MAEDQEEIEANPMHSAILRLEDAPCRVYLAFSE</sequence>
<protein>
    <submittedName>
        <fullName evidence="1">Uncharacterized protein</fullName>
    </submittedName>
</protein>
<evidence type="ECO:0000313" key="1">
    <source>
        <dbReference type="EMBL" id="EDQ04903.1"/>
    </source>
</evidence>
<keyword evidence="2" id="KW-1185">Reference proteome</keyword>
<dbReference type="Proteomes" id="UP000003257">
    <property type="component" value="Unassembled WGS sequence"/>
</dbReference>
<name>A0ABM9X5X6_9RHOB</name>
<evidence type="ECO:0000313" key="2">
    <source>
        <dbReference type="Proteomes" id="UP000003257"/>
    </source>
</evidence>
<organism evidence="1 2">
    <name type="scientific">Sulfitobacter indolifex HEL-45</name>
    <dbReference type="NCBI Taxonomy" id="391624"/>
    <lineage>
        <taxon>Bacteria</taxon>
        <taxon>Pseudomonadati</taxon>
        <taxon>Pseudomonadota</taxon>
        <taxon>Alphaproteobacteria</taxon>
        <taxon>Rhodobacterales</taxon>
        <taxon>Roseobacteraceae</taxon>
        <taxon>Sulfitobacter</taxon>
    </lineage>
</organism>